<comment type="caution">
    <text evidence="8">The sequence shown here is derived from an EMBL/GenBank/DDBJ whole genome shotgun (WGS) entry which is preliminary data.</text>
</comment>
<dbReference type="RefSeq" id="WP_052376765.1">
    <property type="nucleotide sequence ID" value="NZ_ASRX01000098.1"/>
</dbReference>
<feature type="domain" description="Teneurin-like YD-shell" evidence="7">
    <location>
        <begin position="1019"/>
        <end position="1885"/>
    </location>
</feature>
<feature type="compositionally biased region" description="Gly residues" evidence="4">
    <location>
        <begin position="435"/>
        <end position="460"/>
    </location>
</feature>
<dbReference type="NCBIfam" id="TIGR01643">
    <property type="entry name" value="YD_repeat_2x"/>
    <property type="match status" value="2"/>
</dbReference>
<dbReference type="PANTHER" id="PTHR11219:SF69">
    <property type="entry name" value="TENEURIN-A"/>
    <property type="match status" value="1"/>
</dbReference>
<dbReference type="PANTHER" id="PTHR11219">
    <property type="entry name" value="TENEURIN AND N-ACETYLGLUCOSAMINE-1-PHOSPHODIESTER ALPHA-N-ACETYLGLUCOSAMINIDASE"/>
    <property type="match status" value="1"/>
</dbReference>
<feature type="region of interest" description="Disordered" evidence="4">
    <location>
        <begin position="424"/>
        <end position="474"/>
    </location>
</feature>
<keyword evidence="2" id="KW-0677">Repeat</keyword>
<name>A0A017SUX8_9BACT</name>
<evidence type="ECO:0000256" key="3">
    <source>
        <dbReference type="ARBA" id="ARBA00023157"/>
    </source>
</evidence>
<dbReference type="NCBIfam" id="TIGR03696">
    <property type="entry name" value="Rhs_assc_core"/>
    <property type="match status" value="1"/>
</dbReference>
<protein>
    <submittedName>
        <fullName evidence="8">Uncharacterized protein</fullName>
    </submittedName>
</protein>
<dbReference type="InterPro" id="IPR011042">
    <property type="entry name" value="6-blade_b-propeller_TolB-like"/>
</dbReference>
<accession>A0A017SUX8</accession>
<feature type="compositionally biased region" description="Basic and acidic residues" evidence="4">
    <location>
        <begin position="461"/>
        <end position="470"/>
    </location>
</feature>
<organism evidence="8 9">
    <name type="scientific">Chondromyces apiculatus DSM 436</name>
    <dbReference type="NCBI Taxonomy" id="1192034"/>
    <lineage>
        <taxon>Bacteria</taxon>
        <taxon>Pseudomonadati</taxon>
        <taxon>Myxococcota</taxon>
        <taxon>Polyangia</taxon>
        <taxon>Polyangiales</taxon>
        <taxon>Polyangiaceae</taxon>
        <taxon>Chondromyces</taxon>
    </lineage>
</organism>
<dbReference type="SUPFAM" id="SSF101898">
    <property type="entry name" value="NHL repeat"/>
    <property type="match status" value="1"/>
</dbReference>
<dbReference type="STRING" id="1192034.CAP_9027"/>
<keyword evidence="1" id="KW-0245">EGF-like domain</keyword>
<dbReference type="Pfam" id="PF25021">
    <property type="entry name" value="TEN_NHL"/>
    <property type="match status" value="1"/>
</dbReference>
<evidence type="ECO:0000259" key="6">
    <source>
        <dbReference type="Pfam" id="PF25021"/>
    </source>
</evidence>
<dbReference type="InterPro" id="IPR022385">
    <property type="entry name" value="Rhs_assc_core"/>
</dbReference>
<dbReference type="InterPro" id="IPR006530">
    <property type="entry name" value="YD"/>
</dbReference>
<evidence type="ECO:0000256" key="1">
    <source>
        <dbReference type="ARBA" id="ARBA00022536"/>
    </source>
</evidence>
<dbReference type="InterPro" id="IPR051216">
    <property type="entry name" value="Teneurin"/>
</dbReference>
<keyword evidence="3" id="KW-1015">Disulfide bond</keyword>
<evidence type="ECO:0000256" key="4">
    <source>
        <dbReference type="SAM" id="MobiDB-lite"/>
    </source>
</evidence>
<dbReference type="eggNOG" id="COG3209">
    <property type="taxonomic scope" value="Bacteria"/>
</dbReference>
<dbReference type="Proteomes" id="UP000019678">
    <property type="component" value="Unassembled WGS sequence"/>
</dbReference>
<dbReference type="OrthoDB" id="5458729at2"/>
<feature type="domain" description="Teneurin NHL" evidence="6">
    <location>
        <begin position="853"/>
        <end position="904"/>
    </location>
</feature>
<dbReference type="InterPro" id="IPR008969">
    <property type="entry name" value="CarboxyPept-like_regulatory"/>
</dbReference>
<reference evidence="8 9" key="1">
    <citation type="submission" date="2013-05" db="EMBL/GenBank/DDBJ databases">
        <title>Genome assembly of Chondromyces apiculatus DSM 436.</title>
        <authorList>
            <person name="Sharma G."/>
            <person name="Khatri I."/>
            <person name="Kaur C."/>
            <person name="Mayilraj S."/>
            <person name="Subramanian S."/>
        </authorList>
    </citation>
    <scope>NUCLEOTIDE SEQUENCE [LARGE SCALE GENOMIC DNA]</scope>
    <source>
        <strain evidence="8 9">DSM 436</strain>
    </source>
</reference>
<evidence type="ECO:0000259" key="7">
    <source>
        <dbReference type="Pfam" id="PF25023"/>
    </source>
</evidence>
<dbReference type="InterPro" id="IPR056820">
    <property type="entry name" value="TEN_TTR-like"/>
</dbReference>
<evidence type="ECO:0000259" key="5">
    <source>
        <dbReference type="Pfam" id="PF25020"/>
    </source>
</evidence>
<dbReference type="Gene3D" id="2.180.10.10">
    <property type="entry name" value="RHS repeat-associated core"/>
    <property type="match status" value="2"/>
</dbReference>
<dbReference type="Pfam" id="PF25023">
    <property type="entry name" value="TEN_YD-shell"/>
    <property type="match status" value="1"/>
</dbReference>
<dbReference type="Pfam" id="PF25020">
    <property type="entry name" value="TTR_TEN1-4"/>
    <property type="match status" value="1"/>
</dbReference>
<keyword evidence="9" id="KW-1185">Reference proteome</keyword>
<dbReference type="Gene3D" id="2.120.10.30">
    <property type="entry name" value="TolB, C-terminal domain"/>
    <property type="match status" value="3"/>
</dbReference>
<gene>
    <name evidence="8" type="ORF">CAP_9027</name>
</gene>
<evidence type="ECO:0000313" key="9">
    <source>
        <dbReference type="Proteomes" id="UP000019678"/>
    </source>
</evidence>
<dbReference type="InterPro" id="IPR056823">
    <property type="entry name" value="TEN-like_YD-shell"/>
</dbReference>
<feature type="domain" description="Teneurin TTR-like" evidence="5">
    <location>
        <begin position="106"/>
        <end position="189"/>
    </location>
</feature>
<dbReference type="SUPFAM" id="SSF49464">
    <property type="entry name" value="Carboxypeptidase regulatory domain-like"/>
    <property type="match status" value="1"/>
</dbReference>
<proteinExistence type="predicted"/>
<dbReference type="Gene3D" id="2.60.40.1120">
    <property type="entry name" value="Carboxypeptidase-like, regulatory domain"/>
    <property type="match status" value="1"/>
</dbReference>
<dbReference type="InterPro" id="IPR056822">
    <property type="entry name" value="TEN_NHL"/>
</dbReference>
<evidence type="ECO:0000313" key="8">
    <source>
        <dbReference type="EMBL" id="EYF00808.1"/>
    </source>
</evidence>
<sequence>MPATVCLPQGTAGPPAPLGTPCSDADPCNGDETCNGAGQCIAASPPSFDDADPCTFDACEPGVGITHAACAPLDRTLPTLPASGLAFLLEGPAPIQTGADPAILAPRRAAGLRGRVRAVDGSPLAGVTITLLDHPEHGSTRTFADGAFTMVVQGGGPLVITYQADGYLAAARRVDVPWQGHAHAPDVVLVPLDPEVTALDLDTAPPYAEARGSIITDGDGTRQATVLFPPGTTADLLFPDGTLQSISTLSLRATEYTVGDRGPESMPADLPPTSGYTYAVELSADEALAAGAISVEFNQPLPFYVDNFLDFPAGTVVPMGYYDRARAAWVPSDNGRVVRILDITSGLATLDTDGNGAPDDSATLDLLGITTDEQAKLAELYPPGHSLWRVPVQHFTPWDCNWPYGFPEDACVPLSLTCSVDGDEEPSATAAAGPGSSGNSGAGGNGGASGNSGGGGSGGEGGRDPDRGEPEPMACEEQGSIIDCENQVLGESIPLAGTPFSLQYRSDRVAGHQGRSTLTIPLARGGVPPTVKRIDLVIEIAGRRIEQSFPCPCAPSSETTFVWDGKDVFGRETQGEQPITVRVGYIYEGIYLAPSDFAPAFGGFAGEEISNSRTRQEVTTWKRWEGRLGGLDALALGLGGWTLSAHHVYSPGAGVLYLGDGRRRTGVALGTEIRTVAGNGQIVGPLGDGGPARSAPLDTVSGVAVGPDGSVYLSSSFQQRVRRVAPDGPLWTVTGTGTGGGAGDGGPAAQAQVHVPRGLALGSDGSLYIAEQGGHRVRRVAADGGISTVAGTGQQGFSGDGGPATQARLSGPFSVAAASDGTLFIADTQNHRIRRVGTDGTITTIAGSGTAGDTGDEGPATEARLRGPRGVVVAPDGGLYIVDTQNHRIRHVDRRGRIITVAGTGQAGFSGDDGPAISARLNSPTTALLAPDGTLFVADSTGYRIRRISPDGRIHAFAGTGTYTTQPPPEGARSLTAEIGQAGQLALGPDGALVVAEMLSHQVRRIARTPMPGVALGELALPTEDAREAHVFSGLGRHLRTIDLRTGTPLLTFQYDPAGLLASVQDAEGDVVTISRDAGGAATAVTGPFGQTTTLTRHGDGMLATVTNPASEITTLSYGNGGLLTGLTDALGRAHGFTYDSAGRLLDDTDPAGGSKSITRSTLAQGRAVTVTTALGRSTTYAVQSPGTSEVARAITSAAGLKGTAAPDASGQVVTQLPDGRTMRWTLAPDPIFGMLAPYRKQERVTTPGGRTLTVSRTRTATLLNPVDPSSFTALQETVTLNGKSYTEVYTRATRLTSRTTPMGRSMSVTADAQGRAEEIVVPGVAPVQLTYDVHGRIDSMTQGARSVTHAYAAGGFLASVTDPLDQVDAFVRDAIGRVVEAYRPDGEAVLYGHDLVGNLLSVTPPGRPAHVFGYTPLDQRASYDPPPPASGAPLPTTWSYDVDRQLSVTTLPDGTALSHTRDFAGRLAALGFTGGGGGVGGGVGSAGAISRTHDPATGKLASLNGPTGVTLTFGHDGHLLTDVTWSGVISGALHRVYDNDLRVTHEHVNGGDTVLFGHDLDGLLTSAGPLLLSRHPQNGLLTGITVGNAVETLTRDAFGEITGRTVAVGSAPLMTVTYQRDLLGRVFEKTETLGGVTHVDGYEYDLAGRLRDVLHDGVLVTHYDHDENGNRLARVTATSTATASVDDQDRLLTHGSFTFTYDDRGVLQSRTDTTTGATMLTRYDALGNLREVTLPDGTVVAYVVDPVGRRVGKKVNGALVRGWLYRDTLQPAAEIDAGGAVVARFIYGDRPNVPEVMLKGGTTYRIVSDEVGSVRLVVDAATGAIAQRLDYDEFGRVLLDTNPGFQPFGFAGGLNDPETGLVRFGARDYDAETGRWTAKDPLLFEGGDTNLYAYALGDPVNQFDPRGLRPVADYFCVAGGILLSGGILGEPLVDILALCLPGPPTEDLTGGVCEEVRDVSDSSCDEQYQQCINAGRAECQKVEAGKTKCQRCWERCNAGDSPSSICKRCGF</sequence>
<dbReference type="EMBL" id="ASRX01000098">
    <property type="protein sequence ID" value="EYF00808.1"/>
    <property type="molecule type" value="Genomic_DNA"/>
</dbReference>
<evidence type="ECO:0000256" key="2">
    <source>
        <dbReference type="ARBA" id="ARBA00022737"/>
    </source>
</evidence>